<gene>
    <name evidence="12" type="ORF">HXX76_014262</name>
</gene>
<comment type="subcellular location">
    <subcellularLocation>
        <location evidence="1">Membrane</location>
        <topology evidence="1">Multi-pass membrane protein</topology>
    </subcellularLocation>
</comment>
<name>A0A835SRP6_CHLIN</name>
<dbReference type="Pfam" id="PF02714">
    <property type="entry name" value="RSN1_7TM"/>
    <property type="match status" value="1"/>
</dbReference>
<evidence type="ECO:0000259" key="11">
    <source>
        <dbReference type="Pfam" id="PF14703"/>
    </source>
</evidence>
<feature type="region of interest" description="Disordered" evidence="7">
    <location>
        <begin position="338"/>
        <end position="360"/>
    </location>
</feature>
<feature type="domain" description="CSC1/OSCA1-like cytosolic" evidence="11">
    <location>
        <begin position="689"/>
        <end position="915"/>
    </location>
</feature>
<evidence type="ECO:0000259" key="10">
    <source>
        <dbReference type="Pfam" id="PF13967"/>
    </source>
</evidence>
<accession>A0A835SRP6</accession>
<dbReference type="PANTHER" id="PTHR13018">
    <property type="entry name" value="PROBABLE MEMBRANE PROTEIN DUF221-RELATED"/>
    <property type="match status" value="1"/>
</dbReference>
<feature type="region of interest" description="Disordered" evidence="7">
    <location>
        <begin position="631"/>
        <end position="652"/>
    </location>
</feature>
<feature type="domain" description="CSC1/OSCA1-like N-terminal transmembrane" evidence="10">
    <location>
        <begin position="5"/>
        <end position="64"/>
    </location>
</feature>
<dbReference type="InterPro" id="IPR027815">
    <property type="entry name" value="CSC1/OSCA1-like_cyt"/>
</dbReference>
<dbReference type="Proteomes" id="UP000650467">
    <property type="component" value="Unassembled WGS sequence"/>
</dbReference>
<dbReference type="OrthoDB" id="1689567at2759"/>
<evidence type="ECO:0000256" key="7">
    <source>
        <dbReference type="SAM" id="MobiDB-lite"/>
    </source>
</evidence>
<evidence type="ECO:0000256" key="2">
    <source>
        <dbReference type="ARBA" id="ARBA00007779"/>
    </source>
</evidence>
<dbReference type="Pfam" id="PF14703">
    <property type="entry name" value="PHM7_cyt"/>
    <property type="match status" value="1"/>
</dbReference>
<feature type="transmembrane region" description="Helical" evidence="8">
    <location>
        <begin position="1119"/>
        <end position="1138"/>
    </location>
</feature>
<sequence length="1459" mass="162239">MSNFYLGWVRPIMLYKEEDIIDEVGLDSAMYLRVLWFGMELFFMLTLICIPLVLPANMTSGEIARLLAEAAEAETLVIENSVAVHPLNTSYVDDNPNDVRFMYFFKGTAVRVDMAPWTTNVTFNATLINDNVTFVQEYFANYSCKDAAEPYLSFAAYNGSYARVSGTTRYDNDSLTVLLRDSIVFLGWQNMSVVPASLAAVNNSGFDYIIVWSNDAQAEQLTRRVNGKEFKFTDFDRYSLSNVPAESTKMWCHLVALWVVTLFTMWRLREYNLQSVYLRLLFLGNAKRGGPSHTVLVTDVPFVSEAVACGLRAEEYREKHGLPPNATSLKTSVTMNTNPLCEASSEPSSSLEGGAAGGPDCGKTVMGVPVSTGAAAAGEPPRLPTAKSSSVTFAEPVAGGRGGSGSGALRPAASTASLRPSRQAASLKRLQAAGAAGAVSAAAAGGGGACSAEAPGAEGGGSTARSAGDRAVSAFATASLQADDAADKDKRSIIATTWRGVTISISISRAASAKGSSLLSSVESGAVSMDKCLKFRLHDPNVEPEHAATGGRLAMARVGRSTEELRRDVLHEDPDPTWLPPRYGVDTRVLKLDRRAFKRFRYDVRRLGKKSGNLLVRLKDWTAKRLTGVHPKEREAARAKAEADRAKREAEDKDHIGPRFRAAVTAAAMDPVEQAKARLQAGVTPQQLVAQEFALVYQPYNIAAVNMIQDTTVLEPLLAEYRQVEQRLEDYLDKAKLRLKLRIPLSMRTVHICPRLQGEAWPVVKTEMLRFVKSQFGFRREQAQQRKRLTLELADQETDPRERTTLEKRVVHMEDEEADLPRQEAQALARIEKITDRRWSAEVDAVTYWLARLKYLRECIQVQQTVASRKISSSAFVTFNTRMAQSVASNSLHAHDETAWRISPAPAPIEVVWPNLMMKYPERTGRLWVLWVAFWAMTCFFMVPVSLVQGMIELPKLATMPVLWDIVTTPVVKQFLQAIIPGMVLKIFLIAVPFIIRFGSRLSGTTSLSEIDFDVVARFHLFQVVVVFFGSVVAGSFFNQLTQLVKHPTSAITVLGKSIPMTATFFITYLFVNGMAVRSILFVRLPDFVIFWFMSKFAGSPRARERMWMNQFQFYGRTVPDHTIAMLLGLVFCCMNPLVCPAALSYFLAACVGERYNVIYVYRPQYESAGRLWKTVYNQIMVAVYVMLLAMIALMAIKRFGGVFLIIPLVIGATVAHISTLSLYSRPWTVTALRDAAEMDMLEADQRREHLLAMARDDRKRARLDQKQRYERACIQAEENNRPIPRASKYFTEIKPGKAEKLLYETLEGDGFALNSAEKQEIADMYRNPGFKVHLQHLEEVEKLARVVQSLLPSLNQFVDEYKSYRRTLKANRIKGSTEAVNAPHMPEDLTIFDNDPRLVSLDQEMAERPDDASSMSAVEEVSDDEAVEQDVEAAVGMELKEAKRVAGSVKGGKQTGGS</sequence>
<feature type="transmembrane region" description="Helical" evidence="8">
    <location>
        <begin position="1050"/>
        <end position="1072"/>
    </location>
</feature>
<dbReference type="GO" id="GO:0005886">
    <property type="term" value="C:plasma membrane"/>
    <property type="evidence" value="ECO:0007669"/>
    <property type="project" value="TreeGrafter"/>
</dbReference>
<comment type="caution">
    <text evidence="12">The sequence shown here is derived from an EMBL/GenBank/DDBJ whole genome shotgun (WGS) entry which is preliminary data.</text>
</comment>
<evidence type="ECO:0000259" key="9">
    <source>
        <dbReference type="Pfam" id="PF02714"/>
    </source>
</evidence>
<keyword evidence="6 8" id="KW-0472">Membrane</keyword>
<feature type="transmembrane region" description="Helical" evidence="8">
    <location>
        <begin position="1175"/>
        <end position="1197"/>
    </location>
</feature>
<feature type="transmembrane region" description="Helical" evidence="8">
    <location>
        <begin position="928"/>
        <end position="954"/>
    </location>
</feature>
<feature type="transmembrane region" description="Helical" evidence="8">
    <location>
        <begin position="1203"/>
        <end position="1224"/>
    </location>
</feature>
<evidence type="ECO:0000256" key="1">
    <source>
        <dbReference type="ARBA" id="ARBA00004141"/>
    </source>
</evidence>
<keyword evidence="5 8" id="KW-1133">Transmembrane helix</keyword>
<evidence type="ECO:0000256" key="4">
    <source>
        <dbReference type="ARBA" id="ARBA00022692"/>
    </source>
</evidence>
<keyword evidence="13" id="KW-1185">Reference proteome</keyword>
<proteinExistence type="inferred from homology"/>
<evidence type="ECO:0000256" key="3">
    <source>
        <dbReference type="ARBA" id="ARBA00022448"/>
    </source>
</evidence>
<feature type="region of interest" description="Disordered" evidence="7">
    <location>
        <begin position="372"/>
        <end position="421"/>
    </location>
</feature>
<keyword evidence="4 8" id="KW-0812">Transmembrane</keyword>
<dbReference type="InterPro" id="IPR032880">
    <property type="entry name" value="CSC1/OSCA1-like_N"/>
</dbReference>
<comment type="similarity">
    <text evidence="2">Belongs to the CSC1 (TC 1.A.17) family.</text>
</comment>
<feature type="transmembrane region" description="Helical" evidence="8">
    <location>
        <begin position="34"/>
        <end position="54"/>
    </location>
</feature>
<evidence type="ECO:0000256" key="6">
    <source>
        <dbReference type="ARBA" id="ARBA00023136"/>
    </source>
</evidence>
<feature type="transmembrane region" description="Helical" evidence="8">
    <location>
        <begin position="1016"/>
        <end position="1038"/>
    </location>
</feature>
<dbReference type="InterPro" id="IPR003864">
    <property type="entry name" value="CSC1/OSCA1-like_7TM"/>
</dbReference>
<feature type="transmembrane region" description="Helical" evidence="8">
    <location>
        <begin position="975"/>
        <end position="996"/>
    </location>
</feature>
<dbReference type="EMBL" id="JAEHOC010000062">
    <property type="protein sequence ID" value="KAG2424686.1"/>
    <property type="molecule type" value="Genomic_DNA"/>
</dbReference>
<evidence type="ECO:0000256" key="8">
    <source>
        <dbReference type="SAM" id="Phobius"/>
    </source>
</evidence>
<protein>
    <recommendedName>
        <fullName evidence="14">ERD4-related membrane protein</fullName>
    </recommendedName>
</protein>
<dbReference type="Pfam" id="PF13967">
    <property type="entry name" value="RSN1_TM"/>
    <property type="match status" value="1"/>
</dbReference>
<feature type="region of interest" description="Disordered" evidence="7">
    <location>
        <begin position="1408"/>
        <end position="1428"/>
    </location>
</feature>
<evidence type="ECO:0000256" key="5">
    <source>
        <dbReference type="ARBA" id="ARBA00022989"/>
    </source>
</evidence>
<evidence type="ECO:0000313" key="12">
    <source>
        <dbReference type="EMBL" id="KAG2424686.1"/>
    </source>
</evidence>
<evidence type="ECO:0008006" key="14">
    <source>
        <dbReference type="Google" id="ProtNLM"/>
    </source>
</evidence>
<organism evidence="12 13">
    <name type="scientific">Chlamydomonas incerta</name>
    <dbReference type="NCBI Taxonomy" id="51695"/>
    <lineage>
        <taxon>Eukaryota</taxon>
        <taxon>Viridiplantae</taxon>
        <taxon>Chlorophyta</taxon>
        <taxon>core chlorophytes</taxon>
        <taxon>Chlorophyceae</taxon>
        <taxon>CS clade</taxon>
        <taxon>Chlamydomonadales</taxon>
        <taxon>Chlamydomonadaceae</taxon>
        <taxon>Chlamydomonas</taxon>
    </lineage>
</organism>
<reference evidence="12" key="1">
    <citation type="journal article" date="2020" name="bioRxiv">
        <title>Comparative genomics of Chlamydomonas.</title>
        <authorList>
            <person name="Craig R.J."/>
            <person name="Hasan A.R."/>
            <person name="Ness R.W."/>
            <person name="Keightley P.D."/>
        </authorList>
    </citation>
    <scope>NUCLEOTIDE SEQUENCE</scope>
    <source>
        <strain evidence="12">SAG 7.73</strain>
    </source>
</reference>
<feature type="compositionally biased region" description="Polar residues" evidence="7">
    <location>
        <begin position="338"/>
        <end position="351"/>
    </location>
</feature>
<dbReference type="PANTHER" id="PTHR13018:SF5">
    <property type="entry name" value="RE44586P"/>
    <property type="match status" value="1"/>
</dbReference>
<evidence type="ECO:0000313" key="13">
    <source>
        <dbReference type="Proteomes" id="UP000650467"/>
    </source>
</evidence>
<keyword evidence="3" id="KW-0813">Transport</keyword>
<dbReference type="InterPro" id="IPR045122">
    <property type="entry name" value="Csc1-like"/>
</dbReference>
<dbReference type="GO" id="GO:0005227">
    <property type="term" value="F:calcium-activated cation channel activity"/>
    <property type="evidence" value="ECO:0007669"/>
    <property type="project" value="InterPro"/>
</dbReference>
<feature type="domain" description="CSC1/OSCA1-like 7TM region" evidence="9">
    <location>
        <begin position="928"/>
        <end position="1195"/>
    </location>
</feature>